<evidence type="ECO:0000313" key="3">
    <source>
        <dbReference type="EMBL" id="KAK7201713.1"/>
    </source>
</evidence>
<feature type="region of interest" description="Disordered" evidence="1">
    <location>
        <begin position="412"/>
        <end position="443"/>
    </location>
</feature>
<feature type="transmembrane region" description="Helical" evidence="2">
    <location>
        <begin position="316"/>
        <end position="339"/>
    </location>
</feature>
<feature type="region of interest" description="Disordered" evidence="1">
    <location>
        <begin position="645"/>
        <end position="671"/>
    </location>
</feature>
<feature type="transmembrane region" description="Helical" evidence="2">
    <location>
        <begin position="173"/>
        <end position="195"/>
    </location>
</feature>
<feature type="transmembrane region" description="Helical" evidence="2">
    <location>
        <begin position="32"/>
        <end position="55"/>
    </location>
</feature>
<reference evidence="3 4" key="1">
    <citation type="journal article" date="2021" name="MBio">
        <title>A New Model Trypanosomatid, Novymonas esmeraldas: Genomic Perception of Its 'Candidatus Pandoraea novymonadis' Endosymbiont.</title>
        <authorList>
            <person name="Zakharova A."/>
            <person name="Saura A."/>
            <person name="Butenko A."/>
            <person name="Podesvova L."/>
            <person name="Warmusova S."/>
            <person name="Kostygov A.Y."/>
            <person name="Nenarokova A."/>
            <person name="Lukes J."/>
            <person name="Opperdoes F.R."/>
            <person name="Yurchenko V."/>
        </authorList>
    </citation>
    <scope>NUCLEOTIDE SEQUENCE [LARGE SCALE GENOMIC DNA]</scope>
    <source>
        <strain evidence="3 4">E262AT.01</strain>
    </source>
</reference>
<protein>
    <submittedName>
        <fullName evidence="3">Uncharacterized protein</fullName>
    </submittedName>
</protein>
<feature type="region of interest" description="Disordered" evidence="1">
    <location>
        <begin position="698"/>
        <end position="766"/>
    </location>
</feature>
<keyword evidence="2" id="KW-0472">Membrane</keyword>
<feature type="region of interest" description="Disordered" evidence="1">
    <location>
        <begin position="781"/>
        <end position="896"/>
    </location>
</feature>
<dbReference type="AlphaFoldDB" id="A0AAW0F5Z8"/>
<name>A0AAW0F5Z8_9TRYP</name>
<feature type="compositionally biased region" description="Polar residues" evidence="1">
    <location>
        <begin position="412"/>
        <end position="423"/>
    </location>
</feature>
<evidence type="ECO:0000256" key="2">
    <source>
        <dbReference type="SAM" id="Phobius"/>
    </source>
</evidence>
<keyword evidence="2" id="KW-1133">Transmembrane helix</keyword>
<feature type="compositionally biased region" description="Basic and acidic residues" evidence="1">
    <location>
        <begin position="712"/>
        <end position="722"/>
    </location>
</feature>
<evidence type="ECO:0000313" key="4">
    <source>
        <dbReference type="Proteomes" id="UP001430356"/>
    </source>
</evidence>
<dbReference type="Proteomes" id="UP001430356">
    <property type="component" value="Unassembled WGS sequence"/>
</dbReference>
<dbReference type="EMBL" id="JAECZO010000019">
    <property type="protein sequence ID" value="KAK7201713.1"/>
    <property type="molecule type" value="Genomic_DNA"/>
</dbReference>
<comment type="caution">
    <text evidence="3">The sequence shown here is derived from an EMBL/GenBank/DDBJ whole genome shotgun (WGS) entry which is preliminary data.</text>
</comment>
<accession>A0AAW0F5Z8</accession>
<feature type="transmembrane region" description="Helical" evidence="2">
    <location>
        <begin position="244"/>
        <end position="265"/>
    </location>
</feature>
<sequence length="896" mass="94679">MRTQRAGGGLPVLCSLANKASASTTCLRVLLAFGILLSTVSAMLYVAVLGIDVMYTVQNDNNVYYFNESGSGSSEASSSTAPGTVKHRSMLFPQLRAIVGLHTVCIGSNCVRRSRLHGVLPLVDNAAAESLGLPASGAVGTAYQDALSQYVFGFDIGVHCGTPRETTQALSSFAVAAAALSLVLLLALFVVNMLLCALVSGADVLIGSPSLDSDTHLVTVDVLNLPVAYVTYKINRHLRLEKPLLIGGGLFSLLACLTSVCAMAVTVSLNRSKSKCGQSVCAAFEHSMGLFYKTATSFKVNITTPRTFSCHNGSSYILVVVAFCLCALCLLANGLMLYCHCHSHRHEEMAAMRDQLRRLMEVQTIAGGGGGCGGGGGGGGGGEGGSLGSQVSGAGDASSSLALFMAGVTRRGSSMQRSDSSFTPGGLSRLRSTQSSPKELSRRARTVGGRIEFYRLLKQFVALEEHSRRGIRVAEGVEFQACLALRETVWFDEELCMLHKFTLDWFAGPALDLCVLETDGRQRLAVEYSSGVGEILADVDAGVRASVDGAPQQRLTAADQAEQDAAVWEQRVLRWRQVHQQISVDCQRAASYAAVEPRRLRRSPASVPLAASTPCTGLDTDAWIRRLEELRSAYVDAPFLADPFLEQSPDDVGRRQETDTTNTFSRSFPVGGGVSPLLGGDSAFTATDGVRQHLCADSGATSAAVNSPRVPQRRENPPRRLSEIPPQHNGDGGAVLPRRSSSDARVPGAPNGESGWRPQRGSPAVAESSIFADAAPAPLPACGTAHIESEPLRPTSGMATGNGKSNYADVTDSSGGRGFGSVRSRLSDAQEDGQGAPARAAQKPSADKRKNARNRAGRATLSLDEAGVSSSTAASGTATFPETDSWHKRKKVHQLL</sequence>
<feature type="compositionally biased region" description="Low complexity" evidence="1">
    <location>
        <begin position="866"/>
        <end position="879"/>
    </location>
</feature>
<feature type="compositionally biased region" description="Basic residues" evidence="1">
    <location>
        <begin position="887"/>
        <end position="896"/>
    </location>
</feature>
<keyword evidence="4" id="KW-1185">Reference proteome</keyword>
<gene>
    <name evidence="3" type="ORF">NESM_000236600</name>
</gene>
<organism evidence="3 4">
    <name type="scientific">Novymonas esmeraldas</name>
    <dbReference type="NCBI Taxonomy" id="1808958"/>
    <lineage>
        <taxon>Eukaryota</taxon>
        <taxon>Discoba</taxon>
        <taxon>Euglenozoa</taxon>
        <taxon>Kinetoplastea</taxon>
        <taxon>Metakinetoplastina</taxon>
        <taxon>Trypanosomatida</taxon>
        <taxon>Trypanosomatidae</taxon>
        <taxon>Novymonas</taxon>
    </lineage>
</organism>
<evidence type="ECO:0000256" key="1">
    <source>
        <dbReference type="SAM" id="MobiDB-lite"/>
    </source>
</evidence>
<proteinExistence type="predicted"/>
<keyword evidence="2" id="KW-0812">Transmembrane</keyword>